<organism evidence="2 3">
    <name type="scientific">Trichostrongylus colubriformis</name>
    <name type="common">Black scour worm</name>
    <dbReference type="NCBI Taxonomy" id="6319"/>
    <lineage>
        <taxon>Eukaryota</taxon>
        <taxon>Metazoa</taxon>
        <taxon>Ecdysozoa</taxon>
        <taxon>Nematoda</taxon>
        <taxon>Chromadorea</taxon>
        <taxon>Rhabditida</taxon>
        <taxon>Rhabditina</taxon>
        <taxon>Rhabditomorpha</taxon>
        <taxon>Strongyloidea</taxon>
        <taxon>Trichostrongylidae</taxon>
        <taxon>Trichostrongylus</taxon>
    </lineage>
</organism>
<evidence type="ECO:0000313" key="3">
    <source>
        <dbReference type="Proteomes" id="UP001331761"/>
    </source>
</evidence>
<dbReference type="AlphaFoldDB" id="A0AAN8I893"/>
<dbReference type="InterPro" id="IPR043504">
    <property type="entry name" value="Peptidase_S1_PA_chymotrypsin"/>
</dbReference>
<sequence>TSQWTCVINHEYYNPCSRENDIAIIELNEEIPVDEGTPICMPKEYEPLETTLTAVGYGLDPSFPRPPTLFNWLRAVDLSLREVSSSRKMIQTKTPKRTVCAGLVTGYMGAPINVKALHV</sequence>
<dbReference type="InterPro" id="IPR001254">
    <property type="entry name" value="Trypsin_dom"/>
</dbReference>
<reference evidence="2 3" key="1">
    <citation type="submission" date="2019-10" db="EMBL/GenBank/DDBJ databases">
        <title>Assembly and Annotation for the nematode Trichostrongylus colubriformis.</title>
        <authorList>
            <person name="Martin J."/>
        </authorList>
    </citation>
    <scope>NUCLEOTIDE SEQUENCE [LARGE SCALE GENOMIC DNA]</scope>
    <source>
        <strain evidence="2">G859</strain>
        <tissue evidence="2">Whole worm</tissue>
    </source>
</reference>
<feature type="domain" description="Peptidase S1" evidence="1">
    <location>
        <begin position="7"/>
        <end position="103"/>
    </location>
</feature>
<gene>
    <name evidence="2" type="ORF">GCK32_018629</name>
</gene>
<protein>
    <recommendedName>
        <fullName evidence="1">Peptidase S1 domain-containing protein</fullName>
    </recommendedName>
</protein>
<name>A0AAN8I893_TRICO</name>
<evidence type="ECO:0000259" key="1">
    <source>
        <dbReference type="Pfam" id="PF00089"/>
    </source>
</evidence>
<dbReference type="Proteomes" id="UP001331761">
    <property type="component" value="Unassembled WGS sequence"/>
</dbReference>
<dbReference type="Gene3D" id="2.40.10.10">
    <property type="entry name" value="Trypsin-like serine proteases"/>
    <property type="match status" value="1"/>
</dbReference>
<dbReference type="GO" id="GO:0004252">
    <property type="term" value="F:serine-type endopeptidase activity"/>
    <property type="evidence" value="ECO:0007669"/>
    <property type="project" value="InterPro"/>
</dbReference>
<feature type="non-terminal residue" evidence="2">
    <location>
        <position position="1"/>
    </location>
</feature>
<keyword evidence="3" id="KW-1185">Reference proteome</keyword>
<evidence type="ECO:0000313" key="2">
    <source>
        <dbReference type="EMBL" id="KAK5964439.1"/>
    </source>
</evidence>
<dbReference type="SUPFAM" id="SSF50494">
    <property type="entry name" value="Trypsin-like serine proteases"/>
    <property type="match status" value="1"/>
</dbReference>
<proteinExistence type="predicted"/>
<dbReference type="InterPro" id="IPR009003">
    <property type="entry name" value="Peptidase_S1_PA"/>
</dbReference>
<dbReference type="GO" id="GO:0006508">
    <property type="term" value="P:proteolysis"/>
    <property type="evidence" value="ECO:0007669"/>
    <property type="project" value="InterPro"/>
</dbReference>
<accession>A0AAN8I893</accession>
<dbReference type="EMBL" id="WIXE01025798">
    <property type="protein sequence ID" value="KAK5964439.1"/>
    <property type="molecule type" value="Genomic_DNA"/>
</dbReference>
<comment type="caution">
    <text evidence="2">The sequence shown here is derived from an EMBL/GenBank/DDBJ whole genome shotgun (WGS) entry which is preliminary data.</text>
</comment>
<dbReference type="Pfam" id="PF00089">
    <property type="entry name" value="Trypsin"/>
    <property type="match status" value="1"/>
</dbReference>